<evidence type="ECO:0000313" key="13">
    <source>
        <dbReference type="Proteomes" id="UP001500752"/>
    </source>
</evidence>
<proteinExistence type="inferred from homology"/>
<comment type="similarity">
    <text evidence="2">Belongs to the YajC family.</text>
</comment>
<evidence type="ECO:0000256" key="7">
    <source>
        <dbReference type="ARBA" id="ARBA00022989"/>
    </source>
</evidence>
<keyword evidence="9 11" id="KW-0472">Membrane</keyword>
<evidence type="ECO:0000256" key="8">
    <source>
        <dbReference type="ARBA" id="ARBA00023010"/>
    </source>
</evidence>
<dbReference type="RefSeq" id="WP_345151961.1">
    <property type="nucleotide sequence ID" value="NZ_BAABEO010000019.1"/>
</dbReference>
<keyword evidence="3" id="KW-0813">Transport</keyword>
<evidence type="ECO:0000256" key="1">
    <source>
        <dbReference type="ARBA" id="ARBA00004162"/>
    </source>
</evidence>
<dbReference type="InterPro" id="IPR003849">
    <property type="entry name" value="Preprotein_translocase_YajC"/>
</dbReference>
<reference evidence="13" key="1">
    <citation type="journal article" date="2019" name="Int. J. Syst. Evol. Microbiol.">
        <title>The Global Catalogue of Microorganisms (GCM) 10K type strain sequencing project: providing services to taxonomists for standard genome sequencing and annotation.</title>
        <authorList>
            <consortium name="The Broad Institute Genomics Platform"/>
            <consortium name="The Broad Institute Genome Sequencing Center for Infectious Disease"/>
            <person name="Wu L."/>
            <person name="Ma J."/>
        </authorList>
    </citation>
    <scope>NUCLEOTIDE SEQUENCE [LARGE SCALE GENOMIC DNA]</scope>
    <source>
        <strain evidence="13">JCM 30742</strain>
    </source>
</reference>
<name>A0ABP7CL54_9MICC</name>
<evidence type="ECO:0000313" key="12">
    <source>
        <dbReference type="EMBL" id="GAA3690725.1"/>
    </source>
</evidence>
<dbReference type="EMBL" id="BAABEO010000019">
    <property type="protein sequence ID" value="GAA3690725.1"/>
    <property type="molecule type" value="Genomic_DNA"/>
</dbReference>
<feature type="region of interest" description="Disordered" evidence="10">
    <location>
        <begin position="111"/>
        <end position="154"/>
    </location>
</feature>
<keyword evidence="13" id="KW-1185">Reference proteome</keyword>
<keyword evidence="7 11" id="KW-1133">Transmembrane helix</keyword>
<feature type="compositionally biased region" description="Low complexity" evidence="10">
    <location>
        <begin position="144"/>
        <end position="154"/>
    </location>
</feature>
<evidence type="ECO:0000256" key="9">
    <source>
        <dbReference type="ARBA" id="ARBA00023136"/>
    </source>
</evidence>
<dbReference type="Proteomes" id="UP001500752">
    <property type="component" value="Unassembled WGS sequence"/>
</dbReference>
<sequence>MTTTVLAQTTPAPSSGFDPMTLILLAAFAFLIFMMFRGRKKAQKAQEQLKSELAPGAEVMTQFGLFGTVLSIDSENNKIVLELSPGNTATVHAQAIGKVVPQEAPAEAIAEEAPATEGYVRETPAVEGYAQETPEETRRRLDGTDTTGTGTTKE</sequence>
<comment type="subcellular location">
    <subcellularLocation>
        <location evidence="1">Cell membrane</location>
        <topology evidence="1">Single-pass membrane protein</topology>
    </subcellularLocation>
</comment>
<feature type="transmembrane region" description="Helical" evidence="11">
    <location>
        <begin position="20"/>
        <end position="36"/>
    </location>
</feature>
<gene>
    <name evidence="12" type="ORF">GCM10023081_30240</name>
</gene>
<keyword evidence="4" id="KW-1003">Cell membrane</keyword>
<evidence type="ECO:0000256" key="10">
    <source>
        <dbReference type="SAM" id="MobiDB-lite"/>
    </source>
</evidence>
<evidence type="ECO:0000256" key="4">
    <source>
        <dbReference type="ARBA" id="ARBA00022475"/>
    </source>
</evidence>
<comment type="caution">
    <text evidence="12">The sequence shown here is derived from an EMBL/GenBank/DDBJ whole genome shotgun (WGS) entry which is preliminary data.</text>
</comment>
<accession>A0ABP7CL54</accession>
<protein>
    <recommendedName>
        <fullName evidence="14">Preprotein translocase subunit YajC</fullName>
    </recommendedName>
</protein>
<dbReference type="PANTHER" id="PTHR33909:SF1">
    <property type="entry name" value="SEC TRANSLOCON ACCESSORY COMPLEX SUBUNIT YAJC"/>
    <property type="match status" value="1"/>
</dbReference>
<evidence type="ECO:0008006" key="14">
    <source>
        <dbReference type="Google" id="ProtNLM"/>
    </source>
</evidence>
<evidence type="ECO:0000256" key="2">
    <source>
        <dbReference type="ARBA" id="ARBA00006742"/>
    </source>
</evidence>
<evidence type="ECO:0000256" key="3">
    <source>
        <dbReference type="ARBA" id="ARBA00022448"/>
    </source>
</evidence>
<evidence type="ECO:0000256" key="11">
    <source>
        <dbReference type="SAM" id="Phobius"/>
    </source>
</evidence>
<keyword evidence="5 11" id="KW-0812">Transmembrane</keyword>
<dbReference type="SMART" id="SM01323">
    <property type="entry name" value="YajC"/>
    <property type="match status" value="1"/>
</dbReference>
<dbReference type="NCBIfam" id="TIGR00739">
    <property type="entry name" value="yajC"/>
    <property type="match status" value="1"/>
</dbReference>
<keyword evidence="6" id="KW-0653">Protein transport</keyword>
<evidence type="ECO:0000256" key="6">
    <source>
        <dbReference type="ARBA" id="ARBA00022927"/>
    </source>
</evidence>
<keyword evidence="8" id="KW-0811">Translocation</keyword>
<dbReference type="Pfam" id="PF02699">
    <property type="entry name" value="YajC"/>
    <property type="match status" value="1"/>
</dbReference>
<dbReference type="PANTHER" id="PTHR33909">
    <property type="entry name" value="SEC TRANSLOCON ACCESSORY COMPLEX SUBUNIT YAJC"/>
    <property type="match status" value="1"/>
</dbReference>
<evidence type="ECO:0000256" key="5">
    <source>
        <dbReference type="ARBA" id="ARBA00022692"/>
    </source>
</evidence>
<organism evidence="12 13">
    <name type="scientific">Arthrobacter ginkgonis</name>
    <dbReference type="NCBI Taxonomy" id="1630594"/>
    <lineage>
        <taxon>Bacteria</taxon>
        <taxon>Bacillati</taxon>
        <taxon>Actinomycetota</taxon>
        <taxon>Actinomycetes</taxon>
        <taxon>Micrococcales</taxon>
        <taxon>Micrococcaceae</taxon>
        <taxon>Arthrobacter</taxon>
    </lineage>
</organism>